<keyword evidence="3" id="KW-0238">DNA-binding</keyword>
<dbReference type="PANTHER" id="PTHR30537:SF5">
    <property type="entry name" value="HTH-TYPE TRANSCRIPTIONAL ACTIVATOR TTDR-RELATED"/>
    <property type="match status" value="1"/>
</dbReference>
<dbReference type="GO" id="GO:0003700">
    <property type="term" value="F:DNA-binding transcription factor activity"/>
    <property type="evidence" value="ECO:0007669"/>
    <property type="project" value="InterPro"/>
</dbReference>
<sequence>MNVQSLELFVTVAERLSFAAAAEDHDTDPSTVSRQIAALERQLGARLFQRSTRSVALTEVGHQILGHARQVLAELEVMKDAAGAATTALVGRLRMSASVAYGERRIAPLLGLFREQFPGLELDLILTDARLDLVAEAIDLAIRHGPEIESDVVAARLHPTHYRVCAAPEFVRRHGAPASVDELTTMPCISYSLPDLTRRWYEVLPNAPARAFTIAAPLSLSSPLAVRGACLAGAGIALLADWLVDADIEKGRLASLLPQHRLSPGPTASAAWLVYPARAYQPRRVRATIEFIRHALGAHS</sequence>
<evidence type="ECO:0000259" key="5">
    <source>
        <dbReference type="PROSITE" id="PS50931"/>
    </source>
</evidence>
<accession>A0A9Q4FTR5</accession>
<evidence type="ECO:0000256" key="2">
    <source>
        <dbReference type="ARBA" id="ARBA00023015"/>
    </source>
</evidence>
<dbReference type="AlphaFoldDB" id="A0A9Q4FTR5"/>
<comment type="similarity">
    <text evidence="1">Belongs to the LysR transcriptional regulatory family.</text>
</comment>
<dbReference type="SUPFAM" id="SSF53850">
    <property type="entry name" value="Periplasmic binding protein-like II"/>
    <property type="match status" value="1"/>
</dbReference>
<keyword evidence="4" id="KW-0804">Transcription</keyword>
<dbReference type="CDD" id="cd08422">
    <property type="entry name" value="PBP2_CrgA_like"/>
    <property type="match status" value="1"/>
</dbReference>
<dbReference type="InterPro" id="IPR036388">
    <property type="entry name" value="WH-like_DNA-bd_sf"/>
</dbReference>
<evidence type="ECO:0000256" key="1">
    <source>
        <dbReference type="ARBA" id="ARBA00009437"/>
    </source>
</evidence>
<dbReference type="Pfam" id="PF03466">
    <property type="entry name" value="LysR_substrate"/>
    <property type="match status" value="1"/>
</dbReference>
<gene>
    <name evidence="6" type="ORF">NF348_15415</name>
</gene>
<proteinExistence type="inferred from homology"/>
<dbReference type="PROSITE" id="PS50931">
    <property type="entry name" value="HTH_LYSR"/>
    <property type="match status" value="1"/>
</dbReference>
<dbReference type="Gene3D" id="1.10.10.10">
    <property type="entry name" value="Winged helix-like DNA-binding domain superfamily/Winged helix DNA-binding domain"/>
    <property type="match status" value="1"/>
</dbReference>
<dbReference type="InterPro" id="IPR000847">
    <property type="entry name" value="LysR_HTH_N"/>
</dbReference>
<dbReference type="SUPFAM" id="SSF46785">
    <property type="entry name" value="Winged helix' DNA-binding domain"/>
    <property type="match status" value="1"/>
</dbReference>
<keyword evidence="7" id="KW-1185">Reference proteome</keyword>
<feature type="domain" description="HTH lysR-type" evidence="5">
    <location>
        <begin position="1"/>
        <end position="58"/>
    </location>
</feature>
<dbReference type="InterPro" id="IPR005119">
    <property type="entry name" value="LysR_subst-bd"/>
</dbReference>
<keyword evidence="2" id="KW-0805">Transcription regulation</keyword>
<evidence type="ECO:0000256" key="4">
    <source>
        <dbReference type="ARBA" id="ARBA00023163"/>
    </source>
</evidence>
<dbReference type="RefSeq" id="WP_254675675.1">
    <property type="nucleotide sequence ID" value="NZ_JAMWDU010000006.1"/>
</dbReference>
<dbReference type="FunFam" id="1.10.10.10:FF:000001">
    <property type="entry name" value="LysR family transcriptional regulator"/>
    <property type="match status" value="1"/>
</dbReference>
<dbReference type="PANTHER" id="PTHR30537">
    <property type="entry name" value="HTH-TYPE TRANSCRIPTIONAL REGULATOR"/>
    <property type="match status" value="1"/>
</dbReference>
<reference evidence="6" key="1">
    <citation type="submission" date="2022-06" db="EMBL/GenBank/DDBJ databases">
        <title>Devosia sp. XJ19-45 genome assembly.</title>
        <authorList>
            <person name="Li B."/>
            <person name="Cai M."/>
            <person name="Nie G."/>
            <person name="Li W."/>
        </authorList>
    </citation>
    <scope>NUCLEOTIDE SEQUENCE</scope>
    <source>
        <strain evidence="6">XJ19-45</strain>
    </source>
</reference>
<dbReference type="EMBL" id="JAMWDU010000006">
    <property type="protein sequence ID" value="MCP8888502.1"/>
    <property type="molecule type" value="Genomic_DNA"/>
</dbReference>
<evidence type="ECO:0000256" key="3">
    <source>
        <dbReference type="ARBA" id="ARBA00023125"/>
    </source>
</evidence>
<dbReference type="Proteomes" id="UP001060275">
    <property type="component" value="Unassembled WGS sequence"/>
</dbReference>
<evidence type="ECO:0000313" key="7">
    <source>
        <dbReference type="Proteomes" id="UP001060275"/>
    </source>
</evidence>
<dbReference type="GO" id="GO:0003677">
    <property type="term" value="F:DNA binding"/>
    <property type="evidence" value="ECO:0007669"/>
    <property type="project" value="UniProtKB-KW"/>
</dbReference>
<comment type="caution">
    <text evidence="6">The sequence shown here is derived from an EMBL/GenBank/DDBJ whole genome shotgun (WGS) entry which is preliminary data.</text>
</comment>
<dbReference type="InterPro" id="IPR036390">
    <property type="entry name" value="WH_DNA-bd_sf"/>
</dbReference>
<dbReference type="InterPro" id="IPR058163">
    <property type="entry name" value="LysR-type_TF_proteobact-type"/>
</dbReference>
<dbReference type="Gene3D" id="3.40.190.290">
    <property type="match status" value="1"/>
</dbReference>
<protein>
    <submittedName>
        <fullName evidence="6">LysR substrate-binding domain-containing protein</fullName>
    </submittedName>
</protein>
<dbReference type="Pfam" id="PF00126">
    <property type="entry name" value="HTH_1"/>
    <property type="match status" value="1"/>
</dbReference>
<name>A0A9Q4FTR5_9HYPH</name>
<evidence type="ECO:0000313" key="6">
    <source>
        <dbReference type="EMBL" id="MCP8888502.1"/>
    </source>
</evidence>
<organism evidence="6 7">
    <name type="scientific">Devosia ureilytica</name>
    <dbReference type="NCBI Taxonomy" id="2952754"/>
    <lineage>
        <taxon>Bacteria</taxon>
        <taxon>Pseudomonadati</taxon>
        <taxon>Pseudomonadota</taxon>
        <taxon>Alphaproteobacteria</taxon>
        <taxon>Hyphomicrobiales</taxon>
        <taxon>Devosiaceae</taxon>
        <taxon>Devosia</taxon>
    </lineage>
</organism>